<dbReference type="AlphaFoldDB" id="A0A428T0V0"/>
<reference evidence="1 2" key="1">
    <citation type="submission" date="2017-06" db="EMBL/GenBank/DDBJ databases">
        <title>Cmopartive genomic analysis of Ambrosia Fusariam Clade fungi.</title>
        <authorList>
            <person name="Stajich J.E."/>
            <person name="Carrillo J."/>
            <person name="Kijimoto T."/>
            <person name="Eskalen A."/>
            <person name="O'Donnell K."/>
            <person name="Kasson M."/>
        </authorList>
    </citation>
    <scope>NUCLEOTIDE SEQUENCE [LARGE SCALE GENOMIC DNA]</scope>
    <source>
        <strain evidence="1 2">NRRL 20438</strain>
    </source>
</reference>
<evidence type="ECO:0000313" key="2">
    <source>
        <dbReference type="Proteomes" id="UP000288429"/>
    </source>
</evidence>
<proteinExistence type="predicted"/>
<protein>
    <submittedName>
        <fullName evidence="1">Uncharacterized protein</fullName>
    </submittedName>
</protein>
<evidence type="ECO:0000313" key="1">
    <source>
        <dbReference type="EMBL" id="RSL95556.1"/>
    </source>
</evidence>
<organism evidence="1 2">
    <name type="scientific">Fusarium ambrosium</name>
    <dbReference type="NCBI Taxonomy" id="131363"/>
    <lineage>
        <taxon>Eukaryota</taxon>
        <taxon>Fungi</taxon>
        <taxon>Dikarya</taxon>
        <taxon>Ascomycota</taxon>
        <taxon>Pezizomycotina</taxon>
        <taxon>Sordariomycetes</taxon>
        <taxon>Hypocreomycetidae</taxon>
        <taxon>Hypocreales</taxon>
        <taxon>Nectriaceae</taxon>
        <taxon>Fusarium</taxon>
        <taxon>Fusarium solani species complex</taxon>
    </lineage>
</organism>
<gene>
    <name evidence="1" type="ORF">CDV31_013830</name>
</gene>
<accession>A0A428T0V0</accession>
<keyword evidence="2" id="KW-1185">Reference proteome</keyword>
<comment type="caution">
    <text evidence="1">The sequence shown here is derived from an EMBL/GenBank/DDBJ whole genome shotgun (WGS) entry which is preliminary data.</text>
</comment>
<dbReference type="EMBL" id="NIZV01000295">
    <property type="protein sequence ID" value="RSL95556.1"/>
    <property type="molecule type" value="Genomic_DNA"/>
</dbReference>
<name>A0A428T0V0_9HYPO</name>
<sequence length="126" mass="14549">MRKSRLEDLEDDQTEPLVRASLFTWSSPVGTRIGLRYSWERGWGNPEDETARLLAMNEVGKMPKVRYNEMDGLMRSIVTKVSRDWNCQNWVREALGVMVEKGLITEAEKEKAEEGYCAAVHLRDTE</sequence>
<dbReference type="Proteomes" id="UP000288429">
    <property type="component" value="Unassembled WGS sequence"/>
</dbReference>